<evidence type="ECO:0000313" key="19">
    <source>
        <dbReference type="EMBL" id="JAI67613.1"/>
    </source>
</evidence>
<dbReference type="FunFam" id="3.40.50.12650:FF:000003">
    <property type="entry name" value="DNA cross-link repair 1B"/>
    <property type="match status" value="1"/>
</dbReference>
<reference evidence="19" key="1">
    <citation type="submission" date="2015-09" db="EMBL/GenBank/DDBJ databases">
        <title>Scylla olivacea transcriptome.</title>
        <authorList>
            <person name="Ikhwanuddin M."/>
        </authorList>
    </citation>
    <scope>NUCLEOTIDE SEQUENCE</scope>
</reference>
<evidence type="ECO:0000256" key="15">
    <source>
        <dbReference type="ARBA" id="ARBA00041693"/>
    </source>
</evidence>
<dbReference type="SUPFAM" id="SSF56281">
    <property type="entry name" value="Metallo-hydrolase/oxidoreductase"/>
    <property type="match status" value="1"/>
</dbReference>
<dbReference type="EMBL" id="GDRN01028671">
    <property type="protein sequence ID" value="JAI67613.1"/>
    <property type="molecule type" value="Transcribed_RNA"/>
</dbReference>
<dbReference type="PANTHER" id="PTHR23240:SF26">
    <property type="entry name" value="5' EXONUCLEASE APOLLO"/>
    <property type="match status" value="1"/>
</dbReference>
<evidence type="ECO:0000256" key="17">
    <source>
        <dbReference type="SAM" id="MobiDB-lite"/>
    </source>
</evidence>
<feature type="region of interest" description="Disordered" evidence="17">
    <location>
        <begin position="461"/>
        <end position="522"/>
    </location>
</feature>
<dbReference type="AlphaFoldDB" id="A0A0P4WFX9"/>
<evidence type="ECO:0000256" key="5">
    <source>
        <dbReference type="ARBA" id="ARBA00012865"/>
    </source>
</evidence>
<evidence type="ECO:0000256" key="10">
    <source>
        <dbReference type="ARBA" id="ARBA00022839"/>
    </source>
</evidence>
<evidence type="ECO:0000256" key="7">
    <source>
        <dbReference type="ARBA" id="ARBA00022722"/>
    </source>
</evidence>
<dbReference type="GO" id="GO:0036297">
    <property type="term" value="P:interstrand cross-link repair"/>
    <property type="evidence" value="ECO:0007669"/>
    <property type="project" value="TreeGrafter"/>
</dbReference>
<evidence type="ECO:0000256" key="13">
    <source>
        <dbReference type="ARBA" id="ARBA00023242"/>
    </source>
</evidence>
<keyword evidence="12" id="KW-0234">DNA repair</keyword>
<evidence type="ECO:0000256" key="4">
    <source>
        <dbReference type="ARBA" id="ARBA00010304"/>
    </source>
</evidence>
<dbReference type="GO" id="GO:0000781">
    <property type="term" value="C:chromosome, telomeric region"/>
    <property type="evidence" value="ECO:0007669"/>
    <property type="project" value="UniProtKB-SubCell"/>
</dbReference>
<dbReference type="GO" id="GO:0031123">
    <property type="term" value="P:RNA 3'-end processing"/>
    <property type="evidence" value="ECO:0007669"/>
    <property type="project" value="UniProtKB-ARBA"/>
</dbReference>
<keyword evidence="9" id="KW-0378">Hydrolase</keyword>
<dbReference type="Pfam" id="PF07522">
    <property type="entry name" value="DRMBL"/>
    <property type="match status" value="1"/>
</dbReference>
<dbReference type="CDD" id="cd16273">
    <property type="entry name" value="SNM1A-1C-like_MBL-fold"/>
    <property type="match status" value="1"/>
</dbReference>
<evidence type="ECO:0000256" key="8">
    <source>
        <dbReference type="ARBA" id="ARBA00022763"/>
    </source>
</evidence>
<evidence type="ECO:0000256" key="16">
    <source>
        <dbReference type="ARBA" id="ARBA00042738"/>
    </source>
</evidence>
<dbReference type="Gene3D" id="3.60.15.10">
    <property type="entry name" value="Ribonuclease Z/Hydroxyacylglutathione hydrolase-like"/>
    <property type="match status" value="1"/>
</dbReference>
<comment type="subcellular location">
    <subcellularLocation>
        <location evidence="3">Chromosome</location>
        <location evidence="3">Telomere</location>
    </subcellularLocation>
    <subcellularLocation>
        <location evidence="2">Nucleus</location>
    </subcellularLocation>
</comment>
<evidence type="ECO:0000256" key="12">
    <source>
        <dbReference type="ARBA" id="ARBA00023204"/>
    </source>
</evidence>
<feature type="domain" description="Metallo-beta-lactamase" evidence="18">
    <location>
        <begin position="1"/>
        <end position="178"/>
    </location>
</feature>
<evidence type="ECO:0000256" key="11">
    <source>
        <dbReference type="ARBA" id="ARBA00022895"/>
    </source>
</evidence>
<comment type="similarity">
    <text evidence="4">Belongs to the DNA repair metallo-beta-lactamase (DRMBL) family.</text>
</comment>
<evidence type="ECO:0000256" key="3">
    <source>
        <dbReference type="ARBA" id="ARBA00004574"/>
    </source>
</evidence>
<feature type="region of interest" description="Disordered" evidence="17">
    <location>
        <begin position="391"/>
        <end position="436"/>
    </location>
</feature>
<evidence type="ECO:0000256" key="14">
    <source>
        <dbReference type="ARBA" id="ARBA00039555"/>
    </source>
</evidence>
<dbReference type="InterPro" id="IPR001279">
    <property type="entry name" value="Metallo-B-lactamas"/>
</dbReference>
<keyword evidence="13" id="KW-0539">Nucleus</keyword>
<dbReference type="GO" id="GO:0003684">
    <property type="term" value="F:damaged DNA binding"/>
    <property type="evidence" value="ECO:0007669"/>
    <property type="project" value="TreeGrafter"/>
</dbReference>
<feature type="compositionally biased region" description="Basic and acidic residues" evidence="17">
    <location>
        <begin position="419"/>
        <end position="431"/>
    </location>
</feature>
<dbReference type="EC" id="3.5.2.6" evidence="5"/>
<evidence type="ECO:0000259" key="18">
    <source>
        <dbReference type="SMART" id="SM00849"/>
    </source>
</evidence>
<keyword evidence="7" id="KW-0540">Nuclease</keyword>
<organism evidence="19">
    <name type="scientific">Scylla olivacea</name>
    <name type="common">Orange mud crab</name>
    <name type="synonym">Cancer olivacea</name>
    <dbReference type="NCBI Taxonomy" id="85551"/>
    <lineage>
        <taxon>Eukaryota</taxon>
        <taxon>Metazoa</taxon>
        <taxon>Ecdysozoa</taxon>
        <taxon>Arthropoda</taxon>
        <taxon>Crustacea</taxon>
        <taxon>Multicrustacea</taxon>
        <taxon>Malacostraca</taxon>
        <taxon>Eumalacostraca</taxon>
        <taxon>Eucarida</taxon>
        <taxon>Decapoda</taxon>
        <taxon>Pleocyemata</taxon>
        <taxon>Brachyura</taxon>
        <taxon>Eubrachyura</taxon>
        <taxon>Portunoidea</taxon>
        <taxon>Portunidae</taxon>
        <taxon>Portuninae</taxon>
        <taxon>Scylla</taxon>
    </lineage>
</organism>
<dbReference type="InterPro" id="IPR036866">
    <property type="entry name" value="RibonucZ/Hydroxyglut_hydro"/>
</dbReference>
<dbReference type="SMART" id="SM00849">
    <property type="entry name" value="Lactamase_B"/>
    <property type="match status" value="1"/>
</dbReference>
<feature type="compositionally biased region" description="Low complexity" evidence="17">
    <location>
        <begin position="391"/>
        <end position="410"/>
    </location>
</feature>
<evidence type="ECO:0000256" key="2">
    <source>
        <dbReference type="ARBA" id="ARBA00004123"/>
    </source>
</evidence>
<dbReference type="PANTHER" id="PTHR23240">
    <property type="entry name" value="DNA CROSS-LINK REPAIR PROTEIN PSO2/SNM1-RELATED"/>
    <property type="match status" value="1"/>
</dbReference>
<dbReference type="InterPro" id="IPR011084">
    <property type="entry name" value="DRMBL"/>
</dbReference>
<dbReference type="GO" id="GO:0000723">
    <property type="term" value="P:telomere maintenance"/>
    <property type="evidence" value="ECO:0007669"/>
    <property type="project" value="TreeGrafter"/>
</dbReference>
<dbReference type="GO" id="GO:0006303">
    <property type="term" value="P:double-strand break repair via nonhomologous end joining"/>
    <property type="evidence" value="ECO:0007669"/>
    <property type="project" value="TreeGrafter"/>
</dbReference>
<evidence type="ECO:0000256" key="1">
    <source>
        <dbReference type="ARBA" id="ARBA00001526"/>
    </source>
</evidence>
<evidence type="ECO:0000256" key="9">
    <source>
        <dbReference type="ARBA" id="ARBA00022801"/>
    </source>
</evidence>
<protein>
    <recommendedName>
        <fullName evidence="14">5' exonuclease Apollo</fullName>
        <ecNumber evidence="5">3.5.2.6</ecNumber>
    </recommendedName>
    <alternativeName>
        <fullName evidence="15">DNA cross-link repair 1B protein</fullName>
    </alternativeName>
    <alternativeName>
        <fullName evidence="16">SNM1 homolog B</fullName>
    </alternativeName>
</protein>
<comment type="catalytic activity">
    <reaction evidence="1">
        <text>a beta-lactam + H2O = a substituted beta-amino acid</text>
        <dbReference type="Rhea" id="RHEA:20401"/>
        <dbReference type="ChEBI" id="CHEBI:15377"/>
        <dbReference type="ChEBI" id="CHEBI:35627"/>
        <dbReference type="ChEBI" id="CHEBI:140347"/>
        <dbReference type="EC" id="3.5.2.6"/>
    </reaction>
</comment>
<accession>A0A0P4WFX9</accession>
<dbReference type="GO" id="GO:0008800">
    <property type="term" value="F:beta-lactamase activity"/>
    <property type="evidence" value="ECO:0007669"/>
    <property type="project" value="UniProtKB-EC"/>
</dbReference>
<keyword evidence="6" id="KW-0158">Chromosome</keyword>
<dbReference type="GO" id="GO:0005634">
    <property type="term" value="C:nucleus"/>
    <property type="evidence" value="ECO:0007669"/>
    <property type="project" value="UniProtKB-SubCell"/>
</dbReference>
<dbReference type="GO" id="GO:0035312">
    <property type="term" value="F:5'-3' DNA exonuclease activity"/>
    <property type="evidence" value="ECO:0007669"/>
    <property type="project" value="TreeGrafter"/>
</dbReference>
<keyword evidence="11" id="KW-0779">Telomere</keyword>
<name>A0A0P4WFX9_SCYOL</name>
<keyword evidence="10" id="KW-0269">Exonuclease</keyword>
<keyword evidence="8" id="KW-0227">DNA damage</keyword>
<sequence length="599" mass="68289">MAGCVIDATPIAVDFWKPTKAPQVRLFFLTHLHSDHIEGLTSSWRLPLYTSPITALLLKNKFKLPDSVVHELEVGHSFLIPLDEGSNNTITVTVIDANHVPGAVMFLFQGYFGNILYCGDMRWDPEMLEDPVLRDVVQQRALDVLYLDNTYSAPYCQFPSREEAKQQIFKIIDMYPDHEIKIGINTLGREKLLEDIAKRYGERILVSQEKYVQLQLLGCFDVFTTDPQQSRIHTVPMRQMQVSSHKKWNEKYQTISIIPSALYSGWKNGPYSSQASTGMHVVPYSDHSSYSELMEMVSQLAPHQIFPIVKYFSKSGWWADQSAPDQNIKADMTVYRHLLSTPPPDPVIIPEDVIKLMDRKAPRLFQARPRRCVLRHGLSPRRSKVRGVVFSSGSCSSPSLSRTPSVTPTSFTTLGSGRSDFHSPRRADFRDSPSSMKYGVRYPSHSVIGNELHSEHVLNESNLKRSTPMHFTDSHKSARMVNEEDQPTNSRNFASKRKNYRSKQQSREHTASSARSLSIELPEKVPSNEVEIDLKRKKKPQNVLTMRRDALLRETIDFIKIKNEEMNSLRTCSSGEELRCMLKNANLILDSLSCLDFVL</sequence>
<evidence type="ECO:0000256" key="6">
    <source>
        <dbReference type="ARBA" id="ARBA00022454"/>
    </source>
</evidence>
<dbReference type="Gene3D" id="3.40.50.12650">
    <property type="match status" value="1"/>
</dbReference>
<proteinExistence type="inferred from homology"/>